<feature type="chain" id="PRO_5043436851" evidence="1">
    <location>
        <begin position="34"/>
        <end position="272"/>
    </location>
</feature>
<accession>A0AAU7JDI1</accession>
<dbReference type="EMBL" id="CP157484">
    <property type="protein sequence ID" value="XBO38321.1"/>
    <property type="molecule type" value="Genomic_DNA"/>
</dbReference>
<evidence type="ECO:0000256" key="1">
    <source>
        <dbReference type="SAM" id="SignalP"/>
    </source>
</evidence>
<dbReference type="InterPro" id="IPR035437">
    <property type="entry name" value="SNase_OB-fold_sf"/>
</dbReference>
<reference evidence="2" key="1">
    <citation type="submission" date="2024-05" db="EMBL/GenBank/DDBJ databases">
        <authorList>
            <person name="Kim S."/>
            <person name="Heo J."/>
            <person name="Choi H."/>
            <person name="Choi Y."/>
            <person name="Kwon S.-W."/>
            <person name="Kim Y."/>
        </authorList>
    </citation>
    <scope>NUCLEOTIDE SEQUENCE</scope>
    <source>
        <strain evidence="2">KACC 23698</strain>
    </source>
</reference>
<proteinExistence type="predicted"/>
<dbReference type="AlphaFoldDB" id="A0AAU7JDI1"/>
<dbReference type="RefSeq" id="WP_406855159.1">
    <property type="nucleotide sequence ID" value="NZ_CP157484.1"/>
</dbReference>
<name>A0AAU7JDI1_9HYPH</name>
<gene>
    <name evidence="2" type="ORF">ABEG18_21855</name>
</gene>
<dbReference type="SUPFAM" id="SSF50199">
    <property type="entry name" value="Staphylococcal nuclease"/>
    <property type="match status" value="1"/>
</dbReference>
<evidence type="ECO:0000313" key="2">
    <source>
        <dbReference type="EMBL" id="XBO38321.1"/>
    </source>
</evidence>
<protein>
    <submittedName>
        <fullName evidence="2">DNA-binding protein</fullName>
    </submittedName>
</protein>
<organism evidence="2">
    <name type="scientific">Alsobacter sp. KACC 23698</name>
    <dbReference type="NCBI Taxonomy" id="3149229"/>
    <lineage>
        <taxon>Bacteria</taxon>
        <taxon>Pseudomonadati</taxon>
        <taxon>Pseudomonadota</taxon>
        <taxon>Alphaproteobacteria</taxon>
        <taxon>Hyphomicrobiales</taxon>
        <taxon>Alsobacteraceae</taxon>
        <taxon>Alsobacter</taxon>
    </lineage>
</organism>
<dbReference type="Gene3D" id="2.40.50.90">
    <property type="match status" value="1"/>
</dbReference>
<dbReference type="GO" id="GO:0003677">
    <property type="term" value="F:DNA binding"/>
    <property type="evidence" value="ECO:0007669"/>
    <property type="project" value="UniProtKB-KW"/>
</dbReference>
<keyword evidence="2" id="KW-0238">DNA-binding</keyword>
<keyword evidence="1" id="KW-0732">Signal</keyword>
<feature type="signal peptide" evidence="1">
    <location>
        <begin position="1"/>
        <end position="33"/>
    </location>
</feature>
<sequence length="272" mass="28347">MNTRGSLVRSDLIRRCLMGCGVVALLVVGQAPAAVAQNAGCRIAGGRSVDRLAVNPAGDLETPGGETWTPAGIVVADPSKPGLADAQRSLLAAFAASGPFRISAVAGRPDRWGRMPALIGREGSGDHLAAALARAGLAVAKAGDLPAGCAAAVLAAEAEARTARRGLWLDGEAHLSAEAPAAILEHVGRYVVVEGRVLGATERKTKAYLNFDEVWSEDFTVTVSKRTLNRLEASGMRWSTLKGRRVRVRGVVMDSGGPLIEASAPEDIERLD</sequence>